<keyword evidence="6" id="KW-0445">Lipid transport</keyword>
<sequence length="539" mass="62689">LYFFVSEPITNNGNHHRKLSDLKISEMCDIEKDAENGWMNELCGDYDPDTYNVNCARTVLIRIDKNWIRISRPKRAVLKHAFHTDPTHSGSEPSMCEQSIHDLTGALVDLRPKHLAKRRWWSRKYPIHIRFPSKTRTKIFDTSSNKTLSMDTYPLTSNGMHRSNSDSVLTSIFFFSHKLQTFFLGTDVSLEESEGFDLYLFARSPREKERWFHVFMSHFNNIKLENAPKQELNVIFMDLGRNKWKAGRCDTDSQLLLSINGFVFSLFFRVFFDFCRDPYWSEQVRQKLQSKLATIHLPYFIEVLELSSLDLGRTSPSITAVYSPIVDHWGLWFDFEMEYRGGFHLVIETKVNLMKLKSDPRELEKERPREDYFSRYSDENLPESPETSADEDFGSKLEKTTTVKERPGKKLLSVVDKIANSKYFQEASELKPVKKMMEEISSTRLMLNVEITFLQGTMTINIPPPPSDRLWYAFRRPPKISIKCIPQVGDRCVDMTSVSDWIENKLRLLLEKCLVCPNMDDIIVPAMSGNALLKTGYNL</sequence>
<dbReference type="PROSITE" id="PS51847">
    <property type="entry name" value="SMP"/>
    <property type="match status" value="1"/>
</dbReference>
<evidence type="ECO:0000256" key="5">
    <source>
        <dbReference type="ARBA" id="ARBA00022989"/>
    </source>
</evidence>
<evidence type="ECO:0000259" key="10">
    <source>
        <dbReference type="PROSITE" id="PS51847"/>
    </source>
</evidence>
<evidence type="ECO:0000256" key="8">
    <source>
        <dbReference type="ARBA" id="ARBA00023136"/>
    </source>
</evidence>
<dbReference type="GO" id="GO:0005789">
    <property type="term" value="C:endoplasmic reticulum membrane"/>
    <property type="evidence" value="ECO:0007669"/>
    <property type="project" value="UniProtKB-SubCell"/>
</dbReference>
<keyword evidence="4" id="KW-0256">Endoplasmic reticulum</keyword>
<dbReference type="InterPro" id="IPR031468">
    <property type="entry name" value="SMP_LBD"/>
</dbReference>
<keyword evidence="3" id="KW-0812">Transmembrane</keyword>
<evidence type="ECO:0000256" key="2">
    <source>
        <dbReference type="ARBA" id="ARBA00022448"/>
    </source>
</evidence>
<dbReference type="PANTHER" id="PTHR13466">
    <property type="entry name" value="TEX2 PROTEIN-RELATED"/>
    <property type="match status" value="1"/>
</dbReference>
<keyword evidence="7" id="KW-0446">Lipid-binding</keyword>
<name>A0A0N4UKM4_DRAME</name>
<evidence type="ECO:0000256" key="1">
    <source>
        <dbReference type="ARBA" id="ARBA00004586"/>
    </source>
</evidence>
<reference evidence="12" key="1">
    <citation type="submission" date="2017-02" db="UniProtKB">
        <authorList>
            <consortium name="WormBaseParasite"/>
        </authorList>
    </citation>
    <scope>IDENTIFICATION</scope>
</reference>
<keyword evidence="5" id="KW-1133">Transmembrane helix</keyword>
<protein>
    <submittedName>
        <fullName evidence="12">SMP-LTD domain-containing protein</fullName>
    </submittedName>
</protein>
<evidence type="ECO:0000256" key="3">
    <source>
        <dbReference type="ARBA" id="ARBA00022692"/>
    </source>
</evidence>
<dbReference type="GO" id="GO:0008289">
    <property type="term" value="F:lipid binding"/>
    <property type="evidence" value="ECO:0007669"/>
    <property type="project" value="UniProtKB-KW"/>
</dbReference>
<organism evidence="11 12">
    <name type="scientific">Dracunculus medinensis</name>
    <name type="common">Guinea worm</name>
    <dbReference type="NCBI Taxonomy" id="318479"/>
    <lineage>
        <taxon>Eukaryota</taxon>
        <taxon>Metazoa</taxon>
        <taxon>Ecdysozoa</taxon>
        <taxon>Nematoda</taxon>
        <taxon>Chromadorea</taxon>
        <taxon>Rhabditida</taxon>
        <taxon>Spirurina</taxon>
        <taxon>Dracunculoidea</taxon>
        <taxon>Dracunculidae</taxon>
        <taxon>Dracunculus</taxon>
    </lineage>
</organism>
<dbReference type="AlphaFoldDB" id="A0A0N4UKM4"/>
<evidence type="ECO:0000256" key="6">
    <source>
        <dbReference type="ARBA" id="ARBA00023055"/>
    </source>
</evidence>
<evidence type="ECO:0000313" key="11">
    <source>
        <dbReference type="Proteomes" id="UP000038040"/>
    </source>
</evidence>
<keyword evidence="2" id="KW-0813">Transport</keyword>
<feature type="domain" description="SMP-LTD" evidence="10">
    <location>
        <begin position="260"/>
        <end position="525"/>
    </location>
</feature>
<evidence type="ECO:0000313" key="12">
    <source>
        <dbReference type="WBParaSite" id="DME_0000829801-mRNA-1"/>
    </source>
</evidence>
<accession>A0A0N4UKM4</accession>
<evidence type="ECO:0000256" key="7">
    <source>
        <dbReference type="ARBA" id="ARBA00023121"/>
    </source>
</evidence>
<evidence type="ECO:0000256" key="9">
    <source>
        <dbReference type="SAM" id="MobiDB-lite"/>
    </source>
</evidence>
<dbReference type="GO" id="GO:0006869">
    <property type="term" value="P:lipid transport"/>
    <property type="evidence" value="ECO:0007669"/>
    <property type="project" value="UniProtKB-KW"/>
</dbReference>
<dbReference type="CDD" id="cd21675">
    <property type="entry name" value="SMP_TEX2"/>
    <property type="match status" value="1"/>
</dbReference>
<keyword evidence="8" id="KW-0472">Membrane</keyword>
<dbReference type="WBParaSite" id="DME_0000829801-mRNA-1">
    <property type="protein sequence ID" value="DME_0000829801-mRNA-1"/>
    <property type="gene ID" value="DME_0000829801"/>
</dbReference>
<proteinExistence type="predicted"/>
<dbReference type="Proteomes" id="UP000038040">
    <property type="component" value="Unplaced"/>
</dbReference>
<dbReference type="PANTHER" id="PTHR13466:SF0">
    <property type="entry name" value="SMP-LTD DOMAIN-CONTAINING PROTEIN"/>
    <property type="match status" value="1"/>
</dbReference>
<feature type="region of interest" description="Disordered" evidence="9">
    <location>
        <begin position="374"/>
        <end position="400"/>
    </location>
</feature>
<comment type="subcellular location">
    <subcellularLocation>
        <location evidence="1">Endoplasmic reticulum membrane</location>
    </subcellularLocation>
</comment>
<evidence type="ECO:0000256" key="4">
    <source>
        <dbReference type="ARBA" id="ARBA00022824"/>
    </source>
</evidence>